<dbReference type="Proteomes" id="UP000055702">
    <property type="component" value="Unassembled WGS sequence"/>
</dbReference>
<keyword evidence="1" id="KW-0812">Transmembrane</keyword>
<evidence type="ECO:0000313" key="3">
    <source>
        <dbReference type="Proteomes" id="UP000055702"/>
    </source>
</evidence>
<keyword evidence="1" id="KW-1133">Transmembrane helix</keyword>
<comment type="caution">
    <text evidence="2">The sequence shown here is derived from an EMBL/GenBank/DDBJ whole genome shotgun (WGS) entry which is preliminary data.</text>
</comment>
<protein>
    <submittedName>
        <fullName evidence="2">Uncharacterized protein</fullName>
    </submittedName>
</protein>
<dbReference type="EMBL" id="LRDC01000079">
    <property type="protein sequence ID" value="KVW99917.1"/>
    <property type="molecule type" value="Genomic_DNA"/>
</dbReference>
<reference evidence="2 3" key="1">
    <citation type="submission" date="2016-01" db="EMBL/GenBank/DDBJ databases">
        <title>Draft genome of the antarctic isolate Shewanella frigidimarina Ag06-30.</title>
        <authorList>
            <person name="Parmeciano Di Noto G."/>
            <person name="Vazquez S."/>
            <person name="Mac Cormack W."/>
            <person name="Iriarte A."/>
            <person name="Quiroga C."/>
        </authorList>
    </citation>
    <scope>NUCLEOTIDE SEQUENCE [LARGE SCALE GENOMIC DNA]</scope>
    <source>
        <strain evidence="2 3">Ag06-30</strain>
    </source>
</reference>
<feature type="transmembrane region" description="Helical" evidence="1">
    <location>
        <begin position="46"/>
        <end position="69"/>
    </location>
</feature>
<feature type="transmembrane region" description="Helical" evidence="1">
    <location>
        <begin position="12"/>
        <end position="34"/>
    </location>
</feature>
<sequence>MHPDTVIDPNTWAVGEIISIVLFVTLYLSCLVLTLWKAVRNAHGRFYCIVCAASIIIGSFVIVLAPLTSESNGEMPPQAGVGTWIMILGLLGSVAVFIWGRVVEPTTNNSK</sequence>
<dbReference type="RefSeq" id="WP_059747871.1">
    <property type="nucleotide sequence ID" value="NZ_JBOZOX010000023.1"/>
</dbReference>
<accession>A0A119CYK3</accession>
<evidence type="ECO:0000256" key="1">
    <source>
        <dbReference type="SAM" id="Phobius"/>
    </source>
</evidence>
<dbReference type="AlphaFoldDB" id="A0A119CYK3"/>
<keyword evidence="1" id="KW-0472">Membrane</keyword>
<gene>
    <name evidence="2" type="ORF">AWJ07_10230</name>
</gene>
<organism evidence="2">
    <name type="scientific">Shewanella frigidimarina</name>
    <dbReference type="NCBI Taxonomy" id="56812"/>
    <lineage>
        <taxon>Bacteria</taxon>
        <taxon>Pseudomonadati</taxon>
        <taxon>Pseudomonadota</taxon>
        <taxon>Gammaproteobacteria</taxon>
        <taxon>Alteromonadales</taxon>
        <taxon>Shewanellaceae</taxon>
        <taxon>Shewanella</taxon>
    </lineage>
</organism>
<evidence type="ECO:0000313" key="2">
    <source>
        <dbReference type="EMBL" id="KVW99917.1"/>
    </source>
</evidence>
<name>A0A119CYK3_SHEFR</name>
<feature type="transmembrane region" description="Helical" evidence="1">
    <location>
        <begin position="81"/>
        <end position="103"/>
    </location>
</feature>
<proteinExistence type="predicted"/>